<feature type="transmembrane region" description="Helical" evidence="1">
    <location>
        <begin position="55"/>
        <end position="76"/>
    </location>
</feature>
<comment type="caution">
    <text evidence="2">The sequence shown here is derived from an EMBL/GenBank/DDBJ whole genome shotgun (WGS) entry which is preliminary data.</text>
</comment>
<dbReference type="AlphaFoldDB" id="A0A6L5YFG0"/>
<dbReference type="InterPro" id="IPR046283">
    <property type="entry name" value="DUF6320"/>
</dbReference>
<reference evidence="2 3" key="1">
    <citation type="submission" date="2019-08" db="EMBL/GenBank/DDBJ databases">
        <title>In-depth cultivation of the pig gut microbiome towards novel bacterial diversity and tailored functional studies.</title>
        <authorList>
            <person name="Wylensek D."/>
            <person name="Hitch T.C.A."/>
            <person name="Clavel T."/>
        </authorList>
    </citation>
    <scope>NUCLEOTIDE SEQUENCE [LARGE SCALE GENOMIC DNA]</scope>
    <source>
        <strain evidence="2 3">WCA3-601-WT-6H</strain>
    </source>
</reference>
<feature type="transmembrane region" description="Helical" evidence="1">
    <location>
        <begin position="166"/>
        <end position="188"/>
    </location>
</feature>
<gene>
    <name evidence="2" type="ORF">FYJ59_01245</name>
</gene>
<evidence type="ECO:0000313" key="3">
    <source>
        <dbReference type="Proteomes" id="UP000476055"/>
    </source>
</evidence>
<keyword evidence="3" id="KW-1185">Reference proteome</keyword>
<dbReference type="Proteomes" id="UP000476055">
    <property type="component" value="Unassembled WGS sequence"/>
</dbReference>
<feature type="transmembrane region" description="Helical" evidence="1">
    <location>
        <begin position="82"/>
        <end position="103"/>
    </location>
</feature>
<evidence type="ECO:0000256" key="1">
    <source>
        <dbReference type="SAM" id="Phobius"/>
    </source>
</evidence>
<name>A0A6L5YFG0_9FIRM</name>
<keyword evidence="1" id="KW-0812">Transmembrane</keyword>
<feature type="transmembrane region" description="Helical" evidence="1">
    <location>
        <begin position="110"/>
        <end position="130"/>
    </location>
</feature>
<sequence>MSYCVNCGVELDASATKCPLCDTPVYNPKAPEPSTQPSPFPKEKGQVEVVKRKDLGVLLTVIVLATAVTCGLLNALVFRSSLWSLAVIGVFLVLWVIMIPVVIYTRQPVYLSILLDGVAVIVYLYLLTYLTGQSGWFYGLGILVVLLVIAVVEAVTFCIRKLPMSFLTGALYLISGVAVLCVGLEILIDRFLGLGIELRWSAIVLTICVIVDITIATLLSRRRLRNAVRRRLHF</sequence>
<keyword evidence="1" id="KW-1133">Transmembrane helix</keyword>
<protein>
    <recommendedName>
        <fullName evidence="4">Zinc ribbon domain-containing protein</fullName>
    </recommendedName>
</protein>
<feature type="transmembrane region" description="Helical" evidence="1">
    <location>
        <begin position="136"/>
        <end position="159"/>
    </location>
</feature>
<accession>A0A6L5YFG0</accession>
<keyword evidence="1" id="KW-0472">Membrane</keyword>
<dbReference type="Pfam" id="PF19845">
    <property type="entry name" value="DUF6320"/>
    <property type="match status" value="1"/>
</dbReference>
<dbReference type="EMBL" id="VUMU01000001">
    <property type="protein sequence ID" value="MST56885.1"/>
    <property type="molecule type" value="Genomic_DNA"/>
</dbReference>
<evidence type="ECO:0000313" key="2">
    <source>
        <dbReference type="EMBL" id="MST56885.1"/>
    </source>
</evidence>
<organism evidence="2 3">
    <name type="scientific">Waltera intestinalis</name>
    <dbReference type="NCBI Taxonomy" id="2606635"/>
    <lineage>
        <taxon>Bacteria</taxon>
        <taxon>Bacillati</taxon>
        <taxon>Bacillota</taxon>
        <taxon>Clostridia</taxon>
        <taxon>Lachnospirales</taxon>
        <taxon>Lachnospiraceae</taxon>
        <taxon>Waltera</taxon>
    </lineage>
</organism>
<dbReference type="RefSeq" id="WP_154494936.1">
    <property type="nucleotide sequence ID" value="NZ_VUMU01000001.1"/>
</dbReference>
<evidence type="ECO:0008006" key="4">
    <source>
        <dbReference type="Google" id="ProtNLM"/>
    </source>
</evidence>
<proteinExistence type="predicted"/>
<feature type="transmembrane region" description="Helical" evidence="1">
    <location>
        <begin position="200"/>
        <end position="220"/>
    </location>
</feature>